<evidence type="ECO:0000313" key="1">
    <source>
        <dbReference type="EMBL" id="KMM38545.1"/>
    </source>
</evidence>
<dbReference type="NCBIfam" id="TIGR03831">
    <property type="entry name" value="YgiT_finger"/>
    <property type="match status" value="1"/>
</dbReference>
<reference evidence="1" key="1">
    <citation type="submission" date="2015-06" db="EMBL/GenBank/DDBJ databases">
        <authorList>
            <person name="Liu B."/>
            <person name="Wang J."/>
            <person name="Zhu Y."/>
            <person name="Liu G."/>
            <person name="Chen Q."/>
            <person name="Zheng C."/>
            <person name="Che J."/>
            <person name="Ge C."/>
            <person name="Shi H."/>
            <person name="Pan Z."/>
            <person name="Liu X."/>
        </authorList>
    </citation>
    <scope>NUCLEOTIDE SEQUENCE [LARGE SCALE GENOMIC DNA]</scope>
    <source>
        <strain evidence="1">DSM 16346</strain>
    </source>
</reference>
<dbReference type="OrthoDB" id="2666319at2"/>
<comment type="caution">
    <text evidence="1">The sequence shown here is derived from an EMBL/GenBank/DDBJ whole genome shotgun (WGS) entry which is preliminary data.</text>
</comment>
<evidence type="ECO:0000313" key="2">
    <source>
        <dbReference type="Proteomes" id="UP000035996"/>
    </source>
</evidence>
<accession>A0A0J6CZL5</accession>
<organism evidence="1 2">
    <name type="scientific">Guptibacillus hwajinpoensis</name>
    <dbReference type="NCBI Taxonomy" id="208199"/>
    <lineage>
        <taxon>Bacteria</taxon>
        <taxon>Bacillati</taxon>
        <taxon>Bacillota</taxon>
        <taxon>Bacilli</taxon>
        <taxon>Bacillales</taxon>
        <taxon>Guptibacillaceae</taxon>
        <taxon>Guptibacillus</taxon>
    </lineage>
</organism>
<protein>
    <submittedName>
        <fullName evidence="1">Uncharacterized protein</fullName>
    </submittedName>
</protein>
<dbReference type="Proteomes" id="UP000035996">
    <property type="component" value="Unassembled WGS sequence"/>
</dbReference>
<proteinExistence type="predicted"/>
<dbReference type="Pfam" id="PF14122">
    <property type="entry name" value="YokU"/>
    <property type="match status" value="1"/>
</dbReference>
<dbReference type="NCBIfam" id="TIGR03829">
    <property type="entry name" value="YokU_near_AblA"/>
    <property type="match status" value="1"/>
</dbReference>
<dbReference type="RefSeq" id="WP_048309661.1">
    <property type="nucleotide sequence ID" value="NZ_CP119526.1"/>
</dbReference>
<gene>
    <name evidence="1" type="ORF">AB986_04460</name>
</gene>
<dbReference type="InterPro" id="IPR022453">
    <property type="entry name" value="Znf_MqsA-type"/>
</dbReference>
<dbReference type="InterPro" id="IPR022451">
    <property type="entry name" value="CHP03829_YokU"/>
</dbReference>
<keyword evidence="2" id="KW-1185">Reference proteome</keyword>
<dbReference type="EMBL" id="LELK01000001">
    <property type="protein sequence ID" value="KMM38545.1"/>
    <property type="molecule type" value="Genomic_DNA"/>
</dbReference>
<dbReference type="GeneID" id="301326703"/>
<sequence length="95" mass="11164">MKCKWCDQEGAFETLDKGYWELPDGTRAVEINELPSIQCVYCGMCYQTDELVGDVEEQLMLIDTSKLSATFTYKELMNQERLLKKNYFDIDRYPL</sequence>
<dbReference type="CDD" id="cd12870">
    <property type="entry name" value="MqsA"/>
    <property type="match status" value="1"/>
</dbReference>
<dbReference type="AlphaFoldDB" id="A0A0J6CZL5"/>
<name>A0A0J6CZL5_9BACL</name>
<dbReference type="STRING" id="157733.AB986_04460"/>